<keyword evidence="2" id="KW-1185">Reference proteome</keyword>
<reference evidence="1 2" key="1">
    <citation type="submission" date="2017-08" db="EMBL/GenBank/DDBJ databases">
        <title>Reclassification of Bisgaard taxon 37 and 44.</title>
        <authorList>
            <person name="Christensen H."/>
        </authorList>
    </citation>
    <scope>NUCLEOTIDE SEQUENCE [LARGE SCALE GENOMIC DNA]</scope>
    <source>
        <strain evidence="1 2">B96_3</strain>
    </source>
</reference>
<dbReference type="EMBL" id="NRHC01000074">
    <property type="protein sequence ID" value="RIY31877.1"/>
    <property type="molecule type" value="Genomic_DNA"/>
</dbReference>
<gene>
    <name evidence="1" type="ORF">CKF54_05915</name>
</gene>
<dbReference type="Proteomes" id="UP000265691">
    <property type="component" value="Unassembled WGS sequence"/>
</dbReference>
<proteinExistence type="predicted"/>
<dbReference type="RefSeq" id="WP_119525445.1">
    <property type="nucleotide sequence ID" value="NZ_NRHC01000074.1"/>
</dbReference>
<protein>
    <submittedName>
        <fullName evidence="1">Uncharacterized protein</fullName>
    </submittedName>
</protein>
<organism evidence="1 2">
    <name type="scientific">Psittacicella hinzii</name>
    <dbReference type="NCBI Taxonomy" id="2028575"/>
    <lineage>
        <taxon>Bacteria</taxon>
        <taxon>Pseudomonadati</taxon>
        <taxon>Pseudomonadota</taxon>
        <taxon>Gammaproteobacteria</taxon>
        <taxon>Pasteurellales</taxon>
        <taxon>Psittacicellaceae</taxon>
        <taxon>Psittacicella</taxon>
    </lineage>
</organism>
<accession>A0A3A1Y6Y3</accession>
<evidence type="ECO:0000313" key="2">
    <source>
        <dbReference type="Proteomes" id="UP000265691"/>
    </source>
</evidence>
<name>A0A3A1Y6Y3_9GAMM</name>
<dbReference type="AlphaFoldDB" id="A0A3A1Y6Y3"/>
<evidence type="ECO:0000313" key="1">
    <source>
        <dbReference type="EMBL" id="RIY31877.1"/>
    </source>
</evidence>
<sequence>MLANYSNSSFAHFTEVILSKPIEVLIEETYYGADDPKSTHADNLLTVICFCCFSAQYYESSIPEHQEALDLAENLITNSITSEEGKRVWQEKQEYVANAYNSLFNAAEEFMDVIKIAYGPGTLGEELFVDVQSFSHLVNLIGSSITLGFLDKETIQEIEQSMK</sequence>
<comment type="caution">
    <text evidence="1">The sequence shown here is derived from an EMBL/GenBank/DDBJ whole genome shotgun (WGS) entry which is preliminary data.</text>
</comment>